<reference evidence="1" key="1">
    <citation type="submission" date="2021-01" db="EMBL/GenBank/DDBJ databases">
        <authorList>
            <person name="Corre E."/>
            <person name="Pelletier E."/>
            <person name="Niang G."/>
            <person name="Scheremetjew M."/>
            <person name="Finn R."/>
            <person name="Kale V."/>
            <person name="Holt S."/>
            <person name="Cochrane G."/>
            <person name="Meng A."/>
            <person name="Brown T."/>
            <person name="Cohen L."/>
        </authorList>
    </citation>
    <scope>NUCLEOTIDE SEQUENCE</scope>
    <source>
        <strain evidence="1">Ras09</strain>
    </source>
</reference>
<protein>
    <submittedName>
        <fullName evidence="1">Uncharacterized protein</fullName>
    </submittedName>
</protein>
<gene>
    <name evidence="1" type="ORF">SRAS04492_LOCUS6090</name>
</gene>
<proteinExistence type="predicted"/>
<sequence length="180" mass="19477">MRMGAHAVLGDVLPARVQAVRGEAVGVDVDVLVVLAVPALIVDVEQVLAVRGLQDEFHCRLAPDKLGIHEVDLVPRLHLEDDMAVEPLAILLRALAPALELILAAQILLGLDHQFDRVVDLERGVEHLPPDVLPALRALLAPHQALTNALVAERVAASRRSAPNDQVHADRARQSLDLLE</sequence>
<name>A0A7S3FX83_9SPIT</name>
<dbReference type="EMBL" id="HBIA01012053">
    <property type="protein sequence ID" value="CAE0234286.1"/>
    <property type="molecule type" value="Transcribed_RNA"/>
</dbReference>
<dbReference type="AlphaFoldDB" id="A0A7S3FX83"/>
<evidence type="ECO:0000313" key="1">
    <source>
        <dbReference type="EMBL" id="CAE0234286.1"/>
    </source>
</evidence>
<accession>A0A7S3FX83</accession>
<organism evidence="1">
    <name type="scientific">Strombidium rassoulzadegani</name>
    <dbReference type="NCBI Taxonomy" id="1082188"/>
    <lineage>
        <taxon>Eukaryota</taxon>
        <taxon>Sar</taxon>
        <taxon>Alveolata</taxon>
        <taxon>Ciliophora</taxon>
        <taxon>Intramacronucleata</taxon>
        <taxon>Spirotrichea</taxon>
        <taxon>Oligotrichia</taxon>
        <taxon>Strombidiidae</taxon>
        <taxon>Strombidium</taxon>
    </lineage>
</organism>